<dbReference type="EC" id="2.4.1.129" evidence="17"/>
<evidence type="ECO:0000256" key="11">
    <source>
        <dbReference type="ARBA" id="ARBA00023316"/>
    </source>
</evidence>
<evidence type="ECO:0000256" key="1">
    <source>
        <dbReference type="ARBA" id="ARBA00007090"/>
    </source>
</evidence>
<evidence type="ECO:0000256" key="3">
    <source>
        <dbReference type="ARBA" id="ARBA00022645"/>
    </source>
</evidence>
<dbReference type="GO" id="GO:0008658">
    <property type="term" value="F:penicillin binding"/>
    <property type="evidence" value="ECO:0007669"/>
    <property type="project" value="InterPro"/>
</dbReference>
<dbReference type="GO" id="GO:0030288">
    <property type="term" value="C:outer membrane-bounded periplasmic space"/>
    <property type="evidence" value="ECO:0007669"/>
    <property type="project" value="TreeGrafter"/>
</dbReference>
<keyword evidence="5 17" id="KW-0328">Glycosyltransferase</keyword>
<feature type="region of interest" description="Disordered" evidence="14">
    <location>
        <begin position="719"/>
        <end position="781"/>
    </location>
</feature>
<evidence type="ECO:0000256" key="2">
    <source>
        <dbReference type="ARBA" id="ARBA00007739"/>
    </source>
</evidence>
<dbReference type="GO" id="GO:0008360">
    <property type="term" value="P:regulation of cell shape"/>
    <property type="evidence" value="ECO:0007669"/>
    <property type="project" value="UniProtKB-KW"/>
</dbReference>
<evidence type="ECO:0000256" key="13">
    <source>
        <dbReference type="ARBA" id="ARBA00049902"/>
    </source>
</evidence>
<dbReference type="GO" id="GO:0006508">
    <property type="term" value="P:proteolysis"/>
    <property type="evidence" value="ECO:0007669"/>
    <property type="project" value="UniProtKB-KW"/>
</dbReference>
<dbReference type="InterPro" id="IPR001460">
    <property type="entry name" value="PCN-bd_Tpept"/>
</dbReference>
<comment type="catalytic activity">
    <reaction evidence="13">
        <text>[GlcNAc-(1-&gt;4)-Mur2Ac(oyl-L-Ala-gamma-D-Glu-L-Lys-D-Ala-D-Ala)](n)-di-trans,octa-cis-undecaprenyl diphosphate + beta-D-GlcNAc-(1-&gt;4)-Mur2Ac(oyl-L-Ala-gamma-D-Glu-L-Lys-D-Ala-D-Ala)-di-trans,octa-cis-undecaprenyl diphosphate = [GlcNAc-(1-&gt;4)-Mur2Ac(oyl-L-Ala-gamma-D-Glu-L-Lys-D-Ala-D-Ala)](n+1)-di-trans,octa-cis-undecaprenyl diphosphate + di-trans,octa-cis-undecaprenyl diphosphate + H(+)</text>
        <dbReference type="Rhea" id="RHEA:23708"/>
        <dbReference type="Rhea" id="RHEA-COMP:9602"/>
        <dbReference type="Rhea" id="RHEA-COMP:9603"/>
        <dbReference type="ChEBI" id="CHEBI:15378"/>
        <dbReference type="ChEBI" id="CHEBI:58405"/>
        <dbReference type="ChEBI" id="CHEBI:60033"/>
        <dbReference type="ChEBI" id="CHEBI:78435"/>
        <dbReference type="EC" id="2.4.99.28"/>
    </reaction>
</comment>
<keyword evidence="7" id="KW-0378">Hydrolase</keyword>
<evidence type="ECO:0000256" key="7">
    <source>
        <dbReference type="ARBA" id="ARBA00022801"/>
    </source>
</evidence>
<dbReference type="InterPro" id="IPR012338">
    <property type="entry name" value="Beta-lactam/transpept-like"/>
</dbReference>
<dbReference type="InterPro" id="IPR036950">
    <property type="entry name" value="PBP_transglycosylase"/>
</dbReference>
<evidence type="ECO:0000256" key="4">
    <source>
        <dbReference type="ARBA" id="ARBA00022670"/>
    </source>
</evidence>
<keyword evidence="11" id="KW-0961">Cell wall biogenesis/degradation</keyword>
<dbReference type="GO" id="GO:0009252">
    <property type="term" value="P:peptidoglycan biosynthetic process"/>
    <property type="evidence" value="ECO:0007669"/>
    <property type="project" value="UniProtKB-KW"/>
</dbReference>
<dbReference type="HOGENOM" id="CLU_006354_2_6_11"/>
<dbReference type="GO" id="GO:0008955">
    <property type="term" value="F:peptidoglycan glycosyltransferase activity"/>
    <property type="evidence" value="ECO:0007669"/>
    <property type="project" value="UniProtKB-EC"/>
</dbReference>
<dbReference type="InterPro" id="IPR050396">
    <property type="entry name" value="Glycosyltr_51/Transpeptidase"/>
</dbReference>
<feature type="domain" description="Penicillin-binding protein transpeptidase" evidence="15">
    <location>
        <begin position="374"/>
        <end position="673"/>
    </location>
</feature>
<comment type="similarity">
    <text evidence="1">In the C-terminal section; belongs to the transpeptidase family.</text>
</comment>
<evidence type="ECO:0000313" key="18">
    <source>
        <dbReference type="Proteomes" id="UP000028569"/>
    </source>
</evidence>
<dbReference type="FunFam" id="1.10.3810.10:FF:000001">
    <property type="entry name" value="Penicillin-binding protein 1A"/>
    <property type="match status" value="1"/>
</dbReference>
<protein>
    <submittedName>
        <fullName evidence="17">Penicillin-binding protein Pbp</fullName>
        <ecNumber evidence="17">2.4.1.129</ecNumber>
    </submittedName>
</protein>
<dbReference type="EMBL" id="CP006018">
    <property type="protein sequence ID" value="AIC91559.1"/>
    <property type="molecule type" value="Genomic_DNA"/>
</dbReference>
<feature type="domain" description="Glycosyl transferase family 51" evidence="16">
    <location>
        <begin position="81"/>
        <end position="268"/>
    </location>
</feature>
<sequence>MDFMPEKKKSMTVRRFFTLLLAYLLFCVAGGVVVSGFLFPAVLGVNAAATNMMPALKTENIDFNVNDLPQQSRLYASDGHTVIATFYAQNRIVVPIKNVSGYMQKAVVAREDRRFFEHSGVDTQGVLRAFIQTYIKQGDTQGGSTLTQQYVKNMLMNQAEENNDPIAEYHAQEETIARKMREMLIAVQMEKKYSKPEILQGYLNIAQFGTNVYGVETAARRYFNKSAKNLDPGEAATIAAVTKNPARFDPTVDINASQEQRNIVLDLMLQEHYIDREQHDQARSKPLEETLHVQSVDAGCQAAGDAAFFCDYVTKQILNSKEFGKTQEDRNKLLKEGGLDIYTTMDVDANAAAMQAARDTIPVDDPSGFEVTMAAIRPGTGEVLGFGINRIYDATQNSGGGTRTAINYAVDQVDGGGWGFPVGSTWKPINMAAWMKEGRSINEPLRTMTNYNQSTFNCQEPDGTSYGFGSGNWHVENSGGGTTSPETPLQGLVRSHNTTQASMAQQIGLCSIADTAKDLGYHNSPRDQMDIHSPNSFQLPMTIGSVQASPLTMANVYATLAAKGTACTPIAMTKVVDKNNKNLKVPKANCHQAIEPGIAETVAYAMNQGVVQPGGEAATTQLDGGRKTFAKTGTHEDKYMTTGGFVPQVAAFVTVGNAEGQVSFSGKTINGRSMGTWFGMYIATPAWKEFMNTYLAAANIAPDNDYGNPDPKFTRAVAMQGKTESQQQQEQEEARRRAQEEAQRRAQEEEQQRARQQAEQQAQQQQHAEQQPVAPAQPQDQ</sequence>
<dbReference type="PANTHER" id="PTHR32282">
    <property type="entry name" value="BINDING PROTEIN TRANSPEPTIDASE, PUTATIVE-RELATED"/>
    <property type="match status" value="1"/>
</dbReference>
<dbReference type="KEGG" id="bii:BINDI_0274"/>
<evidence type="ECO:0000313" key="17">
    <source>
        <dbReference type="EMBL" id="AIC91559.1"/>
    </source>
</evidence>
<keyword evidence="4" id="KW-0645">Protease</keyword>
<keyword evidence="6 17" id="KW-0808">Transferase</keyword>
<reference evidence="17 18" key="1">
    <citation type="journal article" date="2014" name="Appl. Environ. Microbiol.">
        <title>Genomic encyclopedia of type strains of the genus Bifidobacterium.</title>
        <authorList>
            <person name="Milani C."/>
            <person name="Lugli G.A."/>
            <person name="Duranti S."/>
            <person name="Turroni F."/>
            <person name="Bottacini F."/>
            <person name="Mangifesta M."/>
            <person name="Sanchez B."/>
            <person name="Viappiani A."/>
            <person name="Mancabelli L."/>
            <person name="Taminiau B."/>
            <person name="Delcenserie V."/>
            <person name="Barrangou R."/>
            <person name="Margolles A."/>
            <person name="van Sinderen D."/>
            <person name="Ventura M."/>
        </authorList>
    </citation>
    <scope>NUCLEOTIDE SEQUENCE [LARGE SCALE GENOMIC DNA]</scope>
    <source>
        <strain evidence="17 18">LMG 11587</strain>
    </source>
</reference>
<dbReference type="Proteomes" id="UP000028569">
    <property type="component" value="Chromosome"/>
</dbReference>
<dbReference type="InterPro" id="IPR001264">
    <property type="entry name" value="Glyco_trans_51"/>
</dbReference>
<feature type="compositionally biased region" description="Basic and acidic residues" evidence="14">
    <location>
        <begin position="732"/>
        <end position="753"/>
    </location>
</feature>
<name>A0A087VT84_9BIFI</name>
<evidence type="ECO:0000256" key="9">
    <source>
        <dbReference type="ARBA" id="ARBA00022984"/>
    </source>
</evidence>
<evidence type="ECO:0000256" key="5">
    <source>
        <dbReference type="ARBA" id="ARBA00022676"/>
    </source>
</evidence>
<gene>
    <name evidence="17" type="ORF">BINDI_0274</name>
</gene>
<dbReference type="SUPFAM" id="SSF56601">
    <property type="entry name" value="beta-lactamase/transpeptidase-like"/>
    <property type="match status" value="1"/>
</dbReference>
<evidence type="ECO:0000259" key="16">
    <source>
        <dbReference type="Pfam" id="PF00912"/>
    </source>
</evidence>
<evidence type="ECO:0000256" key="14">
    <source>
        <dbReference type="SAM" id="MobiDB-lite"/>
    </source>
</evidence>
<dbReference type="InterPro" id="IPR023346">
    <property type="entry name" value="Lysozyme-like_dom_sf"/>
</dbReference>
<evidence type="ECO:0000256" key="6">
    <source>
        <dbReference type="ARBA" id="ARBA00022679"/>
    </source>
</evidence>
<accession>A0A087VT84</accession>
<dbReference type="SUPFAM" id="SSF53955">
    <property type="entry name" value="Lysozyme-like"/>
    <property type="match status" value="1"/>
</dbReference>
<feature type="compositionally biased region" description="Low complexity" evidence="14">
    <location>
        <begin position="754"/>
        <end position="781"/>
    </location>
</feature>
<evidence type="ECO:0000256" key="10">
    <source>
        <dbReference type="ARBA" id="ARBA00023268"/>
    </source>
</evidence>
<evidence type="ECO:0000256" key="12">
    <source>
        <dbReference type="ARBA" id="ARBA00034000"/>
    </source>
</evidence>
<evidence type="ECO:0000259" key="15">
    <source>
        <dbReference type="Pfam" id="PF00905"/>
    </source>
</evidence>
<dbReference type="Gene3D" id="1.10.3810.10">
    <property type="entry name" value="Biosynthetic peptidoglycan transglycosylase-like"/>
    <property type="match status" value="1"/>
</dbReference>
<dbReference type="Gene3D" id="3.40.710.10">
    <property type="entry name" value="DD-peptidase/beta-lactamase superfamily"/>
    <property type="match status" value="1"/>
</dbReference>
<keyword evidence="9" id="KW-0573">Peptidoglycan synthesis</keyword>
<keyword evidence="8" id="KW-0133">Cell shape</keyword>
<proteinExistence type="inferred from homology"/>
<dbReference type="Pfam" id="PF00905">
    <property type="entry name" value="Transpeptidase"/>
    <property type="match status" value="1"/>
</dbReference>
<comment type="catalytic activity">
    <reaction evidence="12">
        <text>Preferential cleavage: (Ac)2-L-Lys-D-Ala-|-D-Ala. Also transpeptidation of peptidyl-alanyl moieties that are N-acyl substituents of D-alanine.</text>
        <dbReference type="EC" id="3.4.16.4"/>
    </reaction>
</comment>
<dbReference type="GO" id="GO:0071555">
    <property type="term" value="P:cell wall organization"/>
    <property type="evidence" value="ECO:0007669"/>
    <property type="project" value="UniProtKB-KW"/>
</dbReference>
<keyword evidence="18" id="KW-1185">Reference proteome</keyword>
<dbReference type="PANTHER" id="PTHR32282:SF33">
    <property type="entry name" value="PEPTIDOGLYCAN GLYCOSYLTRANSFERASE"/>
    <property type="match status" value="1"/>
</dbReference>
<dbReference type="Pfam" id="PF00912">
    <property type="entry name" value="Transgly"/>
    <property type="match status" value="1"/>
</dbReference>
<comment type="similarity">
    <text evidence="2">In the N-terminal section; belongs to the glycosyltransferase 51 family.</text>
</comment>
<keyword evidence="10" id="KW-0511">Multifunctional enzyme</keyword>
<organism evidence="17 18">
    <name type="scientific">Bifidobacterium [indicum] DSM 20214 = LMG 11587</name>
    <dbReference type="NCBI Taxonomy" id="1341694"/>
    <lineage>
        <taxon>Bacteria</taxon>
        <taxon>Bacillati</taxon>
        <taxon>Actinomycetota</taxon>
        <taxon>Actinomycetes</taxon>
        <taxon>Bifidobacteriales</taxon>
        <taxon>Bifidobacteriaceae</taxon>
        <taxon>Bifidobacterium</taxon>
    </lineage>
</organism>
<dbReference type="AlphaFoldDB" id="A0A087VT84"/>
<keyword evidence="3" id="KW-0121">Carboxypeptidase</keyword>
<evidence type="ECO:0000256" key="8">
    <source>
        <dbReference type="ARBA" id="ARBA00022960"/>
    </source>
</evidence>
<dbReference type="GO" id="GO:0009002">
    <property type="term" value="F:serine-type D-Ala-D-Ala carboxypeptidase activity"/>
    <property type="evidence" value="ECO:0007669"/>
    <property type="project" value="UniProtKB-EC"/>
</dbReference>